<proteinExistence type="predicted"/>
<keyword evidence="1" id="KW-0597">Phosphoprotein</keyword>
<dbReference type="AlphaFoldDB" id="A0AAQ1JY39"/>
<evidence type="ECO:0000259" key="2">
    <source>
        <dbReference type="PROSITE" id="PS50110"/>
    </source>
</evidence>
<evidence type="ECO:0000313" key="3">
    <source>
        <dbReference type="EMBL" id="SEK14179.1"/>
    </source>
</evidence>
<comment type="caution">
    <text evidence="3">The sequence shown here is derived from an EMBL/GenBank/DDBJ whole genome shotgun (WGS) entry which is preliminary data.</text>
</comment>
<dbReference type="InterPro" id="IPR001789">
    <property type="entry name" value="Sig_transdc_resp-reg_receiver"/>
</dbReference>
<protein>
    <submittedName>
        <fullName evidence="3">Response regulator receiver domain-containing protein</fullName>
    </submittedName>
</protein>
<dbReference type="EMBL" id="FNZM01000027">
    <property type="protein sequence ID" value="SEK14179.1"/>
    <property type="molecule type" value="Genomic_DNA"/>
</dbReference>
<dbReference type="Gene3D" id="3.40.50.2300">
    <property type="match status" value="1"/>
</dbReference>
<dbReference type="Proteomes" id="UP000183529">
    <property type="component" value="Unassembled WGS sequence"/>
</dbReference>
<dbReference type="SUPFAM" id="SSF52172">
    <property type="entry name" value="CheY-like"/>
    <property type="match status" value="1"/>
</dbReference>
<feature type="domain" description="Response regulatory" evidence="2">
    <location>
        <begin position="1"/>
        <end position="92"/>
    </location>
</feature>
<dbReference type="InterPro" id="IPR011006">
    <property type="entry name" value="CheY-like_superfamily"/>
</dbReference>
<reference evidence="3 4" key="1">
    <citation type="submission" date="2016-10" db="EMBL/GenBank/DDBJ databases">
        <authorList>
            <person name="Varghese N."/>
            <person name="Submissions S."/>
        </authorList>
    </citation>
    <scope>NUCLEOTIDE SEQUENCE [LARGE SCALE GENOMIC DNA]</scope>
    <source>
        <strain evidence="3 4">LMG 22274</strain>
    </source>
</reference>
<dbReference type="PROSITE" id="PS50110">
    <property type="entry name" value="RESPONSE_REGULATORY"/>
    <property type="match status" value="1"/>
</dbReference>
<accession>A0AAQ1JY39</accession>
<dbReference type="Pfam" id="PF00072">
    <property type="entry name" value="Response_reg"/>
    <property type="match status" value="1"/>
</dbReference>
<sequence>MRAAASGPEAVDLVREWPPHVVVLDVTMPEHDGFAVAAVLRGLRSTAEAVIVATTGYDIDELKAKGPIENFDALFLKGEDGALLTTLIRAAIVQKGEAA</sequence>
<gene>
    <name evidence="3" type="ORF">SAMN05216550_12728</name>
</gene>
<evidence type="ECO:0000313" key="4">
    <source>
        <dbReference type="Proteomes" id="UP000183529"/>
    </source>
</evidence>
<feature type="modified residue" description="4-aspartylphosphate" evidence="1">
    <location>
        <position position="25"/>
    </location>
</feature>
<evidence type="ECO:0000256" key="1">
    <source>
        <dbReference type="PROSITE-ProRule" id="PRU00169"/>
    </source>
</evidence>
<organism evidence="3 4">
    <name type="scientific">Paraburkholderia tropica</name>
    <dbReference type="NCBI Taxonomy" id="92647"/>
    <lineage>
        <taxon>Bacteria</taxon>
        <taxon>Pseudomonadati</taxon>
        <taxon>Pseudomonadota</taxon>
        <taxon>Betaproteobacteria</taxon>
        <taxon>Burkholderiales</taxon>
        <taxon>Burkholderiaceae</taxon>
        <taxon>Paraburkholderia</taxon>
    </lineage>
</organism>
<name>A0AAQ1JY39_9BURK</name>
<dbReference type="GO" id="GO:0000160">
    <property type="term" value="P:phosphorelay signal transduction system"/>
    <property type="evidence" value="ECO:0007669"/>
    <property type="project" value="InterPro"/>
</dbReference>